<protein>
    <submittedName>
        <fullName evidence="2">Uncharacterized protein</fullName>
    </submittedName>
</protein>
<evidence type="ECO:0000256" key="1">
    <source>
        <dbReference type="SAM" id="MobiDB-lite"/>
    </source>
</evidence>
<dbReference type="EMBL" id="JARKIB010000005">
    <property type="protein sequence ID" value="KAJ7779975.1"/>
    <property type="molecule type" value="Genomic_DNA"/>
</dbReference>
<gene>
    <name evidence="2" type="ORF">B0H16DRAFT_1448406</name>
</gene>
<organism evidence="2 3">
    <name type="scientific">Mycena metata</name>
    <dbReference type="NCBI Taxonomy" id="1033252"/>
    <lineage>
        <taxon>Eukaryota</taxon>
        <taxon>Fungi</taxon>
        <taxon>Dikarya</taxon>
        <taxon>Basidiomycota</taxon>
        <taxon>Agaricomycotina</taxon>
        <taxon>Agaricomycetes</taxon>
        <taxon>Agaricomycetidae</taxon>
        <taxon>Agaricales</taxon>
        <taxon>Marasmiineae</taxon>
        <taxon>Mycenaceae</taxon>
        <taxon>Mycena</taxon>
    </lineage>
</organism>
<proteinExistence type="predicted"/>
<feature type="region of interest" description="Disordered" evidence="1">
    <location>
        <begin position="31"/>
        <end position="51"/>
    </location>
</feature>
<accession>A0AAD7K9U0</accession>
<name>A0AAD7K9U0_9AGAR</name>
<keyword evidence="3" id="KW-1185">Reference proteome</keyword>
<evidence type="ECO:0000313" key="2">
    <source>
        <dbReference type="EMBL" id="KAJ7779975.1"/>
    </source>
</evidence>
<sequence>MVCFRQLCDAIVTSDRLNTGIHNTFLHTEHACGPDRRQPSPVDGNLDGSGGTGTELDNWACPRWPEHAVVTAQVRYVEEKMRAANRALIPTLGILTQLHTKASSTIRFSTFSADAAEVIQVQKPPRQRIVMDFTVEPSREGWEAKLPIPTEIYGQTYVEPLQNSEGHLSSTLQMSKGVSWVLRWAALTKMVGNRKGGDKSKRRKIHDGRSTTPLNTGGTAALLISCSNEISRLHRRIR</sequence>
<comment type="caution">
    <text evidence="2">The sequence shown here is derived from an EMBL/GenBank/DDBJ whole genome shotgun (WGS) entry which is preliminary data.</text>
</comment>
<dbReference type="Proteomes" id="UP001215598">
    <property type="component" value="Unassembled WGS sequence"/>
</dbReference>
<feature type="region of interest" description="Disordered" evidence="1">
    <location>
        <begin position="193"/>
        <end position="216"/>
    </location>
</feature>
<reference evidence="2" key="1">
    <citation type="submission" date="2023-03" db="EMBL/GenBank/DDBJ databases">
        <title>Massive genome expansion in bonnet fungi (Mycena s.s.) driven by repeated elements and novel gene families across ecological guilds.</title>
        <authorList>
            <consortium name="Lawrence Berkeley National Laboratory"/>
            <person name="Harder C.B."/>
            <person name="Miyauchi S."/>
            <person name="Viragh M."/>
            <person name="Kuo A."/>
            <person name="Thoen E."/>
            <person name="Andreopoulos B."/>
            <person name="Lu D."/>
            <person name="Skrede I."/>
            <person name="Drula E."/>
            <person name="Henrissat B."/>
            <person name="Morin E."/>
            <person name="Kohler A."/>
            <person name="Barry K."/>
            <person name="LaButti K."/>
            <person name="Morin E."/>
            <person name="Salamov A."/>
            <person name="Lipzen A."/>
            <person name="Mereny Z."/>
            <person name="Hegedus B."/>
            <person name="Baldrian P."/>
            <person name="Stursova M."/>
            <person name="Weitz H."/>
            <person name="Taylor A."/>
            <person name="Grigoriev I.V."/>
            <person name="Nagy L.G."/>
            <person name="Martin F."/>
            <person name="Kauserud H."/>
        </authorList>
    </citation>
    <scope>NUCLEOTIDE SEQUENCE</scope>
    <source>
        <strain evidence="2">CBHHK182m</strain>
    </source>
</reference>
<evidence type="ECO:0000313" key="3">
    <source>
        <dbReference type="Proteomes" id="UP001215598"/>
    </source>
</evidence>
<dbReference type="AlphaFoldDB" id="A0AAD7K9U0"/>